<protein>
    <submittedName>
        <fullName evidence="1">Uncharacterized protein</fullName>
    </submittedName>
</protein>
<dbReference type="Proteomes" id="UP001062846">
    <property type="component" value="Chromosome 11"/>
</dbReference>
<accession>A0ACC0LQ01</accession>
<comment type="caution">
    <text evidence="1">The sequence shown here is derived from an EMBL/GenBank/DDBJ whole genome shotgun (WGS) entry which is preliminary data.</text>
</comment>
<name>A0ACC0LQ01_RHOML</name>
<gene>
    <name evidence="1" type="ORF">RHMOL_Rhmol11G0081000</name>
</gene>
<sequence length="81" mass="9313">MEPDGVCRTGANFIHQPRSPTPMGRGCLRPPRSAKHYLQQSSDYTAEEGHHMRCFRFNRHDEVLNCDHGNSKENKTRFVAT</sequence>
<evidence type="ECO:0000313" key="1">
    <source>
        <dbReference type="EMBL" id="KAI8530715.1"/>
    </source>
</evidence>
<dbReference type="EMBL" id="CM046398">
    <property type="protein sequence ID" value="KAI8530715.1"/>
    <property type="molecule type" value="Genomic_DNA"/>
</dbReference>
<evidence type="ECO:0000313" key="2">
    <source>
        <dbReference type="Proteomes" id="UP001062846"/>
    </source>
</evidence>
<organism evidence="1 2">
    <name type="scientific">Rhododendron molle</name>
    <name type="common">Chinese azalea</name>
    <name type="synonym">Azalea mollis</name>
    <dbReference type="NCBI Taxonomy" id="49168"/>
    <lineage>
        <taxon>Eukaryota</taxon>
        <taxon>Viridiplantae</taxon>
        <taxon>Streptophyta</taxon>
        <taxon>Embryophyta</taxon>
        <taxon>Tracheophyta</taxon>
        <taxon>Spermatophyta</taxon>
        <taxon>Magnoliopsida</taxon>
        <taxon>eudicotyledons</taxon>
        <taxon>Gunneridae</taxon>
        <taxon>Pentapetalae</taxon>
        <taxon>asterids</taxon>
        <taxon>Ericales</taxon>
        <taxon>Ericaceae</taxon>
        <taxon>Ericoideae</taxon>
        <taxon>Rhodoreae</taxon>
        <taxon>Rhododendron</taxon>
    </lineage>
</organism>
<reference evidence="1" key="1">
    <citation type="submission" date="2022-02" db="EMBL/GenBank/DDBJ databases">
        <title>Plant Genome Project.</title>
        <authorList>
            <person name="Zhang R.-G."/>
        </authorList>
    </citation>
    <scope>NUCLEOTIDE SEQUENCE</scope>
    <source>
        <strain evidence="1">AT1</strain>
    </source>
</reference>
<keyword evidence="2" id="KW-1185">Reference proteome</keyword>
<proteinExistence type="predicted"/>